<reference evidence="4" key="2">
    <citation type="submission" date="2021-08" db="EMBL/GenBank/DDBJ databases">
        <authorList>
            <person name="Eriksson T."/>
        </authorList>
    </citation>
    <scope>NUCLEOTIDE SEQUENCE</scope>
    <source>
        <strain evidence="4">Stoneville</strain>
        <tissue evidence="4">Whole head</tissue>
    </source>
</reference>
<name>A0A8J6HHC6_TENMO</name>
<evidence type="ECO:0000256" key="2">
    <source>
        <dbReference type="ARBA" id="ARBA00023295"/>
    </source>
</evidence>
<dbReference type="PANTHER" id="PTHR13170">
    <property type="entry name" value="O-GLCNACASE"/>
    <property type="match status" value="1"/>
</dbReference>
<dbReference type="Proteomes" id="UP000719412">
    <property type="component" value="Unassembled WGS sequence"/>
</dbReference>
<accession>A0A8J6HHC6</accession>
<evidence type="ECO:0000259" key="3">
    <source>
        <dbReference type="PROSITE" id="PS52009"/>
    </source>
</evidence>
<protein>
    <recommendedName>
        <fullName evidence="3">GH84 domain-containing protein</fullName>
    </recommendedName>
</protein>
<comment type="caution">
    <text evidence="4">The sequence shown here is derived from an EMBL/GenBank/DDBJ whole genome shotgun (WGS) entry which is preliminary data.</text>
</comment>
<organism evidence="4 5">
    <name type="scientific">Tenebrio molitor</name>
    <name type="common">Yellow mealworm beetle</name>
    <dbReference type="NCBI Taxonomy" id="7067"/>
    <lineage>
        <taxon>Eukaryota</taxon>
        <taxon>Metazoa</taxon>
        <taxon>Ecdysozoa</taxon>
        <taxon>Arthropoda</taxon>
        <taxon>Hexapoda</taxon>
        <taxon>Insecta</taxon>
        <taxon>Pterygota</taxon>
        <taxon>Neoptera</taxon>
        <taxon>Endopterygota</taxon>
        <taxon>Coleoptera</taxon>
        <taxon>Polyphaga</taxon>
        <taxon>Cucujiformia</taxon>
        <taxon>Tenebrionidae</taxon>
        <taxon>Tenebrio</taxon>
    </lineage>
</organism>
<evidence type="ECO:0000313" key="5">
    <source>
        <dbReference type="Proteomes" id="UP000719412"/>
    </source>
</evidence>
<proteinExistence type="predicted"/>
<dbReference type="InterPro" id="IPR017853">
    <property type="entry name" value="GH"/>
</dbReference>
<dbReference type="SUPFAM" id="SSF51445">
    <property type="entry name" value="(Trans)glycosidases"/>
    <property type="match status" value="1"/>
</dbReference>
<dbReference type="InterPro" id="IPR011496">
    <property type="entry name" value="O-GlcNAcase_cat"/>
</dbReference>
<evidence type="ECO:0000313" key="4">
    <source>
        <dbReference type="EMBL" id="KAH0814151.1"/>
    </source>
</evidence>
<sequence length="44" mass="5050">MAEDSNLPNSENLNTKNGNFICGVVEGFYGRPWTTEQRKDLFQK</sequence>
<feature type="domain" description="GH84" evidence="3">
    <location>
        <begin position="20"/>
        <end position="44"/>
    </location>
</feature>
<dbReference type="InterPro" id="IPR051822">
    <property type="entry name" value="Glycosyl_Hydrolase_84"/>
</dbReference>
<dbReference type="Gene3D" id="3.20.20.80">
    <property type="entry name" value="Glycosidases"/>
    <property type="match status" value="1"/>
</dbReference>
<keyword evidence="5" id="KW-1185">Reference proteome</keyword>
<dbReference type="AlphaFoldDB" id="A0A8J6HHC6"/>
<dbReference type="Pfam" id="PF07555">
    <property type="entry name" value="NAGidase"/>
    <property type="match status" value="1"/>
</dbReference>
<dbReference type="GO" id="GO:0009100">
    <property type="term" value="P:glycoprotein metabolic process"/>
    <property type="evidence" value="ECO:0007669"/>
    <property type="project" value="TreeGrafter"/>
</dbReference>
<dbReference type="EMBL" id="JABDTM020024574">
    <property type="protein sequence ID" value="KAH0814151.1"/>
    <property type="molecule type" value="Genomic_DNA"/>
</dbReference>
<reference evidence="4" key="1">
    <citation type="journal article" date="2020" name="J Insects Food Feed">
        <title>The yellow mealworm (Tenebrio molitor) genome: a resource for the emerging insects as food and feed industry.</title>
        <authorList>
            <person name="Eriksson T."/>
            <person name="Andere A."/>
            <person name="Kelstrup H."/>
            <person name="Emery V."/>
            <person name="Picard C."/>
        </authorList>
    </citation>
    <scope>NUCLEOTIDE SEQUENCE</scope>
    <source>
        <strain evidence="4">Stoneville</strain>
        <tissue evidence="4">Whole head</tissue>
    </source>
</reference>
<dbReference type="PANTHER" id="PTHR13170:SF16">
    <property type="entry name" value="PROTEIN O-GLCNACASE"/>
    <property type="match status" value="1"/>
</dbReference>
<evidence type="ECO:0000256" key="1">
    <source>
        <dbReference type="ARBA" id="ARBA00022801"/>
    </source>
</evidence>
<keyword evidence="1" id="KW-0378">Hydrolase</keyword>
<dbReference type="GO" id="GO:0016231">
    <property type="term" value="F:beta-N-acetylglucosaminidase activity"/>
    <property type="evidence" value="ECO:0007669"/>
    <property type="project" value="TreeGrafter"/>
</dbReference>
<dbReference type="PROSITE" id="PS52009">
    <property type="entry name" value="GH84"/>
    <property type="match status" value="1"/>
</dbReference>
<gene>
    <name evidence="4" type="ORF">GEV33_008640</name>
</gene>
<keyword evidence="2" id="KW-0326">Glycosidase</keyword>